<comment type="similarity">
    <text evidence="1">Belongs to the universal stress protein A family.</text>
</comment>
<evidence type="ECO:0000256" key="1">
    <source>
        <dbReference type="ARBA" id="ARBA00008791"/>
    </source>
</evidence>
<evidence type="ECO:0000259" key="2">
    <source>
        <dbReference type="Pfam" id="PF00582"/>
    </source>
</evidence>
<dbReference type="PRINTS" id="PR01438">
    <property type="entry name" value="UNVRSLSTRESS"/>
</dbReference>
<reference evidence="3 4" key="1">
    <citation type="submission" date="2021-03" db="EMBL/GenBank/DDBJ databases">
        <title>Whole genome sequence of Jiella sp. MQZ13P-4.</title>
        <authorList>
            <person name="Tuo L."/>
        </authorList>
    </citation>
    <scope>NUCLEOTIDE SEQUENCE [LARGE SCALE GENOMIC DNA]</scope>
    <source>
        <strain evidence="3 4">MQZ13P-4</strain>
    </source>
</reference>
<dbReference type="Pfam" id="PF00582">
    <property type="entry name" value="Usp"/>
    <property type="match status" value="1"/>
</dbReference>
<dbReference type="Gene3D" id="3.40.50.620">
    <property type="entry name" value="HUPs"/>
    <property type="match status" value="1"/>
</dbReference>
<evidence type="ECO:0000313" key="4">
    <source>
        <dbReference type="Proteomes" id="UP000664288"/>
    </source>
</evidence>
<dbReference type="CDD" id="cd00293">
    <property type="entry name" value="USP-like"/>
    <property type="match status" value="1"/>
</dbReference>
<evidence type="ECO:0000313" key="3">
    <source>
        <dbReference type="EMBL" id="MBO0902821.1"/>
    </source>
</evidence>
<dbReference type="SUPFAM" id="SSF52402">
    <property type="entry name" value="Adenine nucleotide alpha hydrolases-like"/>
    <property type="match status" value="1"/>
</dbReference>
<dbReference type="EMBL" id="JAFMPY010000004">
    <property type="protein sequence ID" value="MBO0902821.1"/>
    <property type="molecule type" value="Genomic_DNA"/>
</dbReference>
<gene>
    <name evidence="3" type="ORF">J1C47_04155</name>
</gene>
<dbReference type="RefSeq" id="WP_207349474.1">
    <property type="nucleotide sequence ID" value="NZ_JAFMPY010000004.1"/>
</dbReference>
<protein>
    <submittedName>
        <fullName evidence="3">Universal stress protein</fullName>
    </submittedName>
</protein>
<proteinExistence type="inferred from homology"/>
<dbReference type="Proteomes" id="UP000664288">
    <property type="component" value="Unassembled WGS sequence"/>
</dbReference>
<comment type="caution">
    <text evidence="3">The sequence shown here is derived from an EMBL/GenBank/DDBJ whole genome shotgun (WGS) entry which is preliminary data.</text>
</comment>
<dbReference type="InterPro" id="IPR006016">
    <property type="entry name" value="UspA"/>
</dbReference>
<organism evidence="3 4">
    <name type="scientific">Jiella sonneratiae</name>
    <dbReference type="NCBI Taxonomy" id="2816856"/>
    <lineage>
        <taxon>Bacteria</taxon>
        <taxon>Pseudomonadati</taxon>
        <taxon>Pseudomonadota</taxon>
        <taxon>Alphaproteobacteria</taxon>
        <taxon>Hyphomicrobiales</taxon>
        <taxon>Aurantimonadaceae</taxon>
        <taxon>Jiella</taxon>
    </lineage>
</organism>
<dbReference type="InterPro" id="IPR014729">
    <property type="entry name" value="Rossmann-like_a/b/a_fold"/>
</dbReference>
<accession>A0ABS3IZG3</accession>
<name>A0ABS3IZG3_9HYPH</name>
<keyword evidence="4" id="KW-1185">Reference proteome</keyword>
<sequence>MYEKIIVPVDLAHVKTLEKALRTAAELAKLYGARLSYLGITASSPGPIAHTPEEFGEKLDAFAKERSGKDGVAATAEYKVVPDPARQLDHALLAAIDKSGADLVVMASHRPGFAEHFFAAHAGHVAAHAKASVMVVR</sequence>
<feature type="domain" description="UspA" evidence="2">
    <location>
        <begin position="1"/>
        <end position="137"/>
    </location>
</feature>
<dbReference type="InterPro" id="IPR006015">
    <property type="entry name" value="Universal_stress_UspA"/>
</dbReference>